<dbReference type="AlphaFoldDB" id="A0AAD1X8X3"/>
<dbReference type="PANTHER" id="PTHR11766">
    <property type="entry name" value="TYROSYL-TRNA SYNTHETASE"/>
    <property type="match status" value="1"/>
</dbReference>
<dbReference type="FunFam" id="1.10.240.10:FF:000001">
    <property type="entry name" value="Tyrosine--tRNA ligase"/>
    <property type="match status" value="1"/>
</dbReference>
<evidence type="ECO:0000256" key="2">
    <source>
        <dbReference type="ARBA" id="ARBA00022598"/>
    </source>
</evidence>
<feature type="domain" description="Tyrosine--tRNA ligase SYY-like C-terminal" evidence="12">
    <location>
        <begin position="367"/>
        <end position="444"/>
    </location>
</feature>
<dbReference type="GO" id="GO:0005829">
    <property type="term" value="C:cytosol"/>
    <property type="evidence" value="ECO:0007669"/>
    <property type="project" value="TreeGrafter"/>
</dbReference>
<comment type="catalytic activity">
    <reaction evidence="9 11">
        <text>tRNA(Tyr) + L-tyrosine + ATP = L-tyrosyl-tRNA(Tyr) + AMP + diphosphate + H(+)</text>
        <dbReference type="Rhea" id="RHEA:10220"/>
        <dbReference type="Rhea" id="RHEA-COMP:9706"/>
        <dbReference type="Rhea" id="RHEA-COMP:9707"/>
        <dbReference type="ChEBI" id="CHEBI:15378"/>
        <dbReference type="ChEBI" id="CHEBI:30616"/>
        <dbReference type="ChEBI" id="CHEBI:33019"/>
        <dbReference type="ChEBI" id="CHEBI:58315"/>
        <dbReference type="ChEBI" id="CHEBI:78442"/>
        <dbReference type="ChEBI" id="CHEBI:78536"/>
        <dbReference type="ChEBI" id="CHEBI:456215"/>
        <dbReference type="EC" id="6.1.1.1"/>
    </reaction>
</comment>
<evidence type="ECO:0000256" key="7">
    <source>
        <dbReference type="ARBA" id="ARBA00023146"/>
    </source>
</evidence>
<keyword evidence="3 11" id="KW-0547">Nucleotide-binding</keyword>
<sequence>MLNFVSRESLIGKKTLLPTSGSIPSAYIGIDPTASSLHIGNFLSLMSLFHFQACGFRPIILFGGATGLIGDPSGKNSDREQLSPEEVEANISCFQSNLSVLLNNMYSEENTKEYFSHLEKTPEELASDIRFVNNVEFYQKMSVIEFIRDIGIKFRMNTLLSRDSVKNRLGTGDENSTSEGMTFTEFSYQLFQGYDFAQLNQKYNCTFQLGGSDQWGNIASGIEYIRKTTGKEAFGATVNLLTDSKGEKLGKSAGNALMLDSRVNSPFNFYQFFINTQDDVVEKLLKNLTFMSNEKVEEIIKDHQIKAFKQDSDGNVEDERYAHKILAKTVTKMIHGEEAMKAIDATNAFFHRDIKNINKWSLEKLENHFISVEKHQISLDDLSSFSTIASAIFGQSKTQIRRLIRQGGVQINSTKITADRHIEKSELLHGKYILIKLGKKNHCLCMVQ</sequence>
<keyword evidence="14" id="KW-1185">Reference proteome</keyword>
<comment type="caution">
    <text evidence="13">The sequence shown here is derived from an EMBL/GenBank/DDBJ whole genome shotgun (WGS) entry which is preliminary data.</text>
</comment>
<name>A0AAD1X8X3_EUPCR</name>
<dbReference type="GO" id="GO:0003723">
    <property type="term" value="F:RNA binding"/>
    <property type="evidence" value="ECO:0007669"/>
    <property type="project" value="UniProtKB-KW"/>
</dbReference>
<dbReference type="PROSITE" id="PS50889">
    <property type="entry name" value="S4"/>
    <property type="match status" value="1"/>
</dbReference>
<evidence type="ECO:0000313" key="13">
    <source>
        <dbReference type="EMBL" id="CAI2363092.1"/>
    </source>
</evidence>
<dbReference type="Pfam" id="PF00579">
    <property type="entry name" value="tRNA-synt_1b"/>
    <property type="match status" value="1"/>
</dbReference>
<evidence type="ECO:0000256" key="6">
    <source>
        <dbReference type="ARBA" id="ARBA00022917"/>
    </source>
</evidence>
<reference evidence="13" key="1">
    <citation type="submission" date="2023-07" db="EMBL/GenBank/DDBJ databases">
        <authorList>
            <consortium name="AG Swart"/>
            <person name="Singh M."/>
            <person name="Singh A."/>
            <person name="Seah K."/>
            <person name="Emmerich C."/>
        </authorList>
    </citation>
    <scope>NUCLEOTIDE SEQUENCE</scope>
    <source>
        <strain evidence="13">DP1</strain>
    </source>
</reference>
<dbReference type="InterPro" id="IPR054608">
    <property type="entry name" value="SYY-like_C"/>
</dbReference>
<protein>
    <recommendedName>
        <fullName evidence="1 11">Tyrosine--tRNA ligase</fullName>
        <ecNumber evidence="1 11">6.1.1.1</ecNumber>
    </recommendedName>
    <alternativeName>
        <fullName evidence="8 11">Tyrosyl-tRNA synthetase</fullName>
    </alternativeName>
</protein>
<keyword evidence="2 11" id="KW-0436">Ligase</keyword>
<accession>A0AAD1X8X3</accession>
<evidence type="ECO:0000256" key="5">
    <source>
        <dbReference type="ARBA" id="ARBA00022884"/>
    </source>
</evidence>
<evidence type="ECO:0000256" key="10">
    <source>
        <dbReference type="PROSITE-ProRule" id="PRU00182"/>
    </source>
</evidence>
<dbReference type="GO" id="GO:0005739">
    <property type="term" value="C:mitochondrion"/>
    <property type="evidence" value="ECO:0007669"/>
    <property type="project" value="TreeGrafter"/>
</dbReference>
<dbReference type="PRINTS" id="PR01040">
    <property type="entry name" value="TRNASYNTHTYR"/>
</dbReference>
<organism evidence="13 14">
    <name type="scientific">Euplotes crassus</name>
    <dbReference type="NCBI Taxonomy" id="5936"/>
    <lineage>
        <taxon>Eukaryota</taxon>
        <taxon>Sar</taxon>
        <taxon>Alveolata</taxon>
        <taxon>Ciliophora</taxon>
        <taxon>Intramacronucleata</taxon>
        <taxon>Spirotrichea</taxon>
        <taxon>Hypotrichia</taxon>
        <taxon>Euplotida</taxon>
        <taxon>Euplotidae</taxon>
        <taxon>Moneuplotes</taxon>
    </lineage>
</organism>
<evidence type="ECO:0000256" key="4">
    <source>
        <dbReference type="ARBA" id="ARBA00022840"/>
    </source>
</evidence>
<dbReference type="EC" id="6.1.1.1" evidence="1 11"/>
<dbReference type="Gene3D" id="3.40.50.620">
    <property type="entry name" value="HUPs"/>
    <property type="match status" value="1"/>
</dbReference>
<comment type="similarity">
    <text evidence="11">Belongs to the class-I aminoacyl-tRNA synthetase family.</text>
</comment>
<dbReference type="Proteomes" id="UP001295684">
    <property type="component" value="Unassembled WGS sequence"/>
</dbReference>
<keyword evidence="6 11" id="KW-0648">Protein biosynthesis</keyword>
<dbReference type="PANTHER" id="PTHR11766:SF0">
    <property type="entry name" value="TYROSINE--TRNA LIGASE, MITOCHONDRIAL"/>
    <property type="match status" value="1"/>
</dbReference>
<dbReference type="InterPro" id="IPR002305">
    <property type="entry name" value="aa-tRNA-synth_Ic"/>
</dbReference>
<dbReference type="EMBL" id="CAMPGE010004243">
    <property type="protein sequence ID" value="CAI2363092.1"/>
    <property type="molecule type" value="Genomic_DNA"/>
</dbReference>
<keyword evidence="4 11" id="KW-0067">ATP-binding</keyword>
<dbReference type="InterPro" id="IPR024088">
    <property type="entry name" value="Tyr-tRNA-ligase_bac-type"/>
</dbReference>
<dbReference type="Gene3D" id="1.10.240.10">
    <property type="entry name" value="Tyrosyl-Transfer RNA Synthetase"/>
    <property type="match status" value="1"/>
</dbReference>
<dbReference type="GO" id="GO:0006437">
    <property type="term" value="P:tyrosyl-tRNA aminoacylation"/>
    <property type="evidence" value="ECO:0007669"/>
    <property type="project" value="InterPro"/>
</dbReference>
<evidence type="ECO:0000256" key="11">
    <source>
        <dbReference type="RuleBase" id="RU361234"/>
    </source>
</evidence>
<keyword evidence="7 11" id="KW-0030">Aminoacyl-tRNA synthetase</keyword>
<evidence type="ECO:0000256" key="8">
    <source>
        <dbReference type="ARBA" id="ARBA00033323"/>
    </source>
</evidence>
<keyword evidence="5 10" id="KW-0694">RNA-binding</keyword>
<evidence type="ECO:0000313" key="14">
    <source>
        <dbReference type="Proteomes" id="UP001295684"/>
    </source>
</evidence>
<dbReference type="SUPFAM" id="SSF55174">
    <property type="entry name" value="Alpha-L RNA-binding motif"/>
    <property type="match status" value="1"/>
</dbReference>
<dbReference type="Gene3D" id="3.10.290.10">
    <property type="entry name" value="RNA-binding S4 domain"/>
    <property type="match status" value="1"/>
</dbReference>
<dbReference type="NCBIfam" id="TIGR00234">
    <property type="entry name" value="tyrS"/>
    <property type="match status" value="1"/>
</dbReference>
<evidence type="ECO:0000256" key="9">
    <source>
        <dbReference type="ARBA" id="ARBA00048248"/>
    </source>
</evidence>
<dbReference type="CDD" id="cd00165">
    <property type="entry name" value="S4"/>
    <property type="match status" value="1"/>
</dbReference>
<dbReference type="SUPFAM" id="SSF52374">
    <property type="entry name" value="Nucleotidylyl transferase"/>
    <property type="match status" value="1"/>
</dbReference>
<dbReference type="Pfam" id="PF22421">
    <property type="entry name" value="SYY_C-terminal"/>
    <property type="match status" value="1"/>
</dbReference>
<dbReference type="GO" id="GO:0005524">
    <property type="term" value="F:ATP binding"/>
    <property type="evidence" value="ECO:0007669"/>
    <property type="project" value="UniProtKB-KW"/>
</dbReference>
<dbReference type="CDD" id="cd00805">
    <property type="entry name" value="TyrRS_core"/>
    <property type="match status" value="1"/>
</dbReference>
<dbReference type="GO" id="GO:0004831">
    <property type="term" value="F:tyrosine-tRNA ligase activity"/>
    <property type="evidence" value="ECO:0007669"/>
    <property type="project" value="UniProtKB-EC"/>
</dbReference>
<dbReference type="InterPro" id="IPR014729">
    <property type="entry name" value="Rossmann-like_a/b/a_fold"/>
</dbReference>
<evidence type="ECO:0000256" key="1">
    <source>
        <dbReference type="ARBA" id="ARBA00013160"/>
    </source>
</evidence>
<dbReference type="InterPro" id="IPR036986">
    <property type="entry name" value="S4_RNA-bd_sf"/>
</dbReference>
<evidence type="ECO:0000256" key="3">
    <source>
        <dbReference type="ARBA" id="ARBA00022741"/>
    </source>
</evidence>
<evidence type="ECO:0000259" key="12">
    <source>
        <dbReference type="Pfam" id="PF22421"/>
    </source>
</evidence>
<proteinExistence type="inferred from homology"/>
<gene>
    <name evidence="13" type="ORF">ECRASSUSDP1_LOCUS4422</name>
</gene>
<dbReference type="InterPro" id="IPR002307">
    <property type="entry name" value="Tyr-tRNA-ligase"/>
</dbReference>